<dbReference type="Pfam" id="PF00144">
    <property type="entry name" value="Beta-lactamase"/>
    <property type="match status" value="1"/>
</dbReference>
<feature type="transmembrane region" description="Helical" evidence="1">
    <location>
        <begin position="441"/>
        <end position="463"/>
    </location>
</feature>
<evidence type="ECO:0000256" key="2">
    <source>
        <dbReference type="SAM" id="SignalP"/>
    </source>
</evidence>
<evidence type="ECO:0000313" key="5">
    <source>
        <dbReference type="Proteomes" id="UP001140076"/>
    </source>
</evidence>
<dbReference type="Gene3D" id="3.40.710.10">
    <property type="entry name" value="DD-peptidase/beta-lactamase superfamily"/>
    <property type="match status" value="1"/>
</dbReference>
<feature type="domain" description="Beta-lactamase-related" evidence="3">
    <location>
        <begin position="57"/>
        <end position="378"/>
    </location>
</feature>
<dbReference type="Proteomes" id="UP001140076">
    <property type="component" value="Unassembled WGS sequence"/>
</dbReference>
<dbReference type="PANTHER" id="PTHR46825:SF9">
    <property type="entry name" value="BETA-LACTAMASE-RELATED DOMAIN-CONTAINING PROTEIN"/>
    <property type="match status" value="1"/>
</dbReference>
<dbReference type="RefSeq" id="WP_270070458.1">
    <property type="nucleotide sequence ID" value="NZ_JAJAQC010000003.1"/>
</dbReference>
<feature type="chain" id="PRO_5040888403" evidence="2">
    <location>
        <begin position="31"/>
        <end position="515"/>
    </location>
</feature>
<reference evidence="4" key="1">
    <citation type="submission" date="2021-10" db="EMBL/GenBank/DDBJ databases">
        <title>Streptomonospora sp. nov., isolated from mangrove soil.</title>
        <authorList>
            <person name="Chen X."/>
            <person name="Ge X."/>
            <person name="Liu W."/>
        </authorList>
    </citation>
    <scope>NUCLEOTIDE SEQUENCE</scope>
    <source>
        <strain evidence="4">S1-112</strain>
    </source>
</reference>
<feature type="transmembrane region" description="Helical" evidence="1">
    <location>
        <begin position="400"/>
        <end position="420"/>
    </location>
</feature>
<evidence type="ECO:0000313" key="4">
    <source>
        <dbReference type="EMBL" id="MDA0563173.1"/>
    </source>
</evidence>
<proteinExistence type="predicted"/>
<gene>
    <name evidence="4" type="ORF">LG943_02340</name>
</gene>
<dbReference type="EMBL" id="JAJAQC010000003">
    <property type="protein sequence ID" value="MDA0563173.1"/>
    <property type="molecule type" value="Genomic_DNA"/>
</dbReference>
<keyword evidence="1" id="KW-0812">Transmembrane</keyword>
<sequence length="515" mass="52974">MLASLTPDSGRAARRRAPALAALLATAALAASAPAAPALADAPGAAEGPRGLTAEAVDAYMADYLDSAALPGASVAVTRGEDVVVSAGYGTDSTGAPMTARTPMGLASVSKAFTALAVMRLVEEGRVELDRPVTDYLPEFRTADPRGADITVEQLLTHTSGMSDRGFREKSEPAPGSLRGAVERLRAAEITADPGTEFSYHNPNFHVAARLVEVVADRPFADYLDAHVFTPLGMDDTVTVDTAAEVFEAGTPTGHIAAFGVPFAVSEPTSFYNGAGGMVSTADDMAAWLIAQHNGGLGPEGERVLSAEGIEATHTVPADAPDNAYALGWEVRETAAGNPLVEHGGIQFTYTAYQALLPESGYGIAVMANTGLGRGDAQAITAGLVALAEGEEPPGPASTALLAVDLVMAALTAGVVVLGVRGVRRAQGWVAGRRGRPAWATVLRLLPYAAVIGAAATVNRLIAPVAAGRDLAWTHLFYLAPTAWIWLMTGALACAAVLAARGAHAARARRSRPSA</sequence>
<evidence type="ECO:0000256" key="1">
    <source>
        <dbReference type="SAM" id="Phobius"/>
    </source>
</evidence>
<keyword evidence="2" id="KW-0732">Signal</keyword>
<keyword evidence="1" id="KW-0472">Membrane</keyword>
<dbReference type="AlphaFoldDB" id="A0A9X3SC29"/>
<comment type="caution">
    <text evidence="4">The sequence shown here is derived from an EMBL/GenBank/DDBJ whole genome shotgun (WGS) entry which is preliminary data.</text>
</comment>
<protein>
    <submittedName>
        <fullName evidence="4">Beta-lactamase family protein</fullName>
    </submittedName>
</protein>
<feature type="signal peptide" evidence="2">
    <location>
        <begin position="1"/>
        <end position="30"/>
    </location>
</feature>
<accession>A0A9X3SC29</accession>
<dbReference type="PANTHER" id="PTHR46825">
    <property type="entry name" value="D-ALANYL-D-ALANINE-CARBOXYPEPTIDASE/ENDOPEPTIDASE AMPH"/>
    <property type="match status" value="1"/>
</dbReference>
<evidence type="ECO:0000259" key="3">
    <source>
        <dbReference type="Pfam" id="PF00144"/>
    </source>
</evidence>
<dbReference type="InterPro" id="IPR050491">
    <property type="entry name" value="AmpC-like"/>
</dbReference>
<dbReference type="InterPro" id="IPR001466">
    <property type="entry name" value="Beta-lactam-related"/>
</dbReference>
<dbReference type="InterPro" id="IPR012338">
    <property type="entry name" value="Beta-lactam/transpept-like"/>
</dbReference>
<keyword evidence="5" id="KW-1185">Reference proteome</keyword>
<name>A0A9X3SC29_9ACTN</name>
<keyword evidence="1" id="KW-1133">Transmembrane helix</keyword>
<dbReference type="PROSITE" id="PS51318">
    <property type="entry name" value="TAT"/>
    <property type="match status" value="1"/>
</dbReference>
<organism evidence="4 5">
    <name type="scientific">Streptomonospora mangrovi</name>
    <dbReference type="NCBI Taxonomy" id="2883123"/>
    <lineage>
        <taxon>Bacteria</taxon>
        <taxon>Bacillati</taxon>
        <taxon>Actinomycetota</taxon>
        <taxon>Actinomycetes</taxon>
        <taxon>Streptosporangiales</taxon>
        <taxon>Nocardiopsidaceae</taxon>
        <taxon>Streptomonospora</taxon>
    </lineage>
</organism>
<dbReference type="SUPFAM" id="SSF56601">
    <property type="entry name" value="beta-lactamase/transpeptidase-like"/>
    <property type="match status" value="1"/>
</dbReference>
<feature type="transmembrane region" description="Helical" evidence="1">
    <location>
        <begin position="483"/>
        <end position="503"/>
    </location>
</feature>
<dbReference type="InterPro" id="IPR006311">
    <property type="entry name" value="TAT_signal"/>
</dbReference>